<name>A0ACB8QL62_9AGAM</name>
<keyword evidence="2" id="KW-1185">Reference proteome</keyword>
<organism evidence="1 2">
    <name type="scientific">Vararia minispora EC-137</name>
    <dbReference type="NCBI Taxonomy" id="1314806"/>
    <lineage>
        <taxon>Eukaryota</taxon>
        <taxon>Fungi</taxon>
        <taxon>Dikarya</taxon>
        <taxon>Basidiomycota</taxon>
        <taxon>Agaricomycotina</taxon>
        <taxon>Agaricomycetes</taxon>
        <taxon>Russulales</taxon>
        <taxon>Lachnocladiaceae</taxon>
        <taxon>Vararia</taxon>
    </lineage>
</organism>
<evidence type="ECO:0000313" key="1">
    <source>
        <dbReference type="EMBL" id="KAI0032546.1"/>
    </source>
</evidence>
<reference evidence="1" key="1">
    <citation type="submission" date="2021-02" db="EMBL/GenBank/DDBJ databases">
        <authorList>
            <consortium name="DOE Joint Genome Institute"/>
            <person name="Ahrendt S."/>
            <person name="Looney B.P."/>
            <person name="Miyauchi S."/>
            <person name="Morin E."/>
            <person name="Drula E."/>
            <person name="Courty P.E."/>
            <person name="Chicoki N."/>
            <person name="Fauchery L."/>
            <person name="Kohler A."/>
            <person name="Kuo A."/>
            <person name="Labutti K."/>
            <person name="Pangilinan J."/>
            <person name="Lipzen A."/>
            <person name="Riley R."/>
            <person name="Andreopoulos W."/>
            <person name="He G."/>
            <person name="Johnson J."/>
            <person name="Barry K.W."/>
            <person name="Grigoriev I.V."/>
            <person name="Nagy L."/>
            <person name="Hibbett D."/>
            <person name="Henrissat B."/>
            <person name="Matheny P.B."/>
            <person name="Labbe J."/>
            <person name="Martin F."/>
        </authorList>
    </citation>
    <scope>NUCLEOTIDE SEQUENCE</scope>
    <source>
        <strain evidence="1">EC-137</strain>
    </source>
</reference>
<sequence>MAFTPLVLLLFVLACTSLVLAADFYKVLDVDRSASDQDIRKAYKRLSRKYHPDKNKEPDAEERFVEIARAYEVLSDPQKRQIYDRHGEEGLRAHEGGQSHHTNPFDIFSSFFGGGHHQHDQVRRGPTSVSDFEVPLADVYKGASIDFMIKKKILCDHCRGSGAASDSDIHTCSACGGSGVRIGKQQLFPGMYATTQQTCNECGGRGKVIKKQCPHCRGQKVMDYSGHYTLDIPRGAPEGHEVVFEAEGDESPDWEAGDVVLRVRTKKDKGGWRRKESSLYWKETIGVDEALLGFERNLTHLDGHIVTLQREGVTQPGYIQTLKGEGMPIFQMHDAFGDLYVEYNVILPTKLSSDLKQNLAEVFYGKRRHGGKDEL</sequence>
<evidence type="ECO:0000313" key="2">
    <source>
        <dbReference type="Proteomes" id="UP000814128"/>
    </source>
</evidence>
<proteinExistence type="predicted"/>
<dbReference type="Proteomes" id="UP000814128">
    <property type="component" value="Unassembled WGS sequence"/>
</dbReference>
<gene>
    <name evidence="1" type="ORF">K488DRAFT_78440</name>
</gene>
<comment type="caution">
    <text evidence="1">The sequence shown here is derived from an EMBL/GenBank/DDBJ whole genome shotgun (WGS) entry which is preliminary data.</text>
</comment>
<protein>
    <submittedName>
        <fullName evidence="1">DnaJ-domain-containing protein</fullName>
    </submittedName>
</protein>
<dbReference type="EMBL" id="MU273543">
    <property type="protein sequence ID" value="KAI0032546.1"/>
    <property type="molecule type" value="Genomic_DNA"/>
</dbReference>
<reference evidence="1" key="2">
    <citation type="journal article" date="2022" name="New Phytol.">
        <title>Evolutionary transition to the ectomycorrhizal habit in the genomes of a hyperdiverse lineage of mushroom-forming fungi.</title>
        <authorList>
            <person name="Looney B."/>
            <person name="Miyauchi S."/>
            <person name="Morin E."/>
            <person name="Drula E."/>
            <person name="Courty P.E."/>
            <person name="Kohler A."/>
            <person name="Kuo A."/>
            <person name="LaButti K."/>
            <person name="Pangilinan J."/>
            <person name="Lipzen A."/>
            <person name="Riley R."/>
            <person name="Andreopoulos W."/>
            <person name="He G."/>
            <person name="Johnson J."/>
            <person name="Nolan M."/>
            <person name="Tritt A."/>
            <person name="Barry K.W."/>
            <person name="Grigoriev I.V."/>
            <person name="Nagy L.G."/>
            <person name="Hibbett D."/>
            <person name="Henrissat B."/>
            <person name="Matheny P.B."/>
            <person name="Labbe J."/>
            <person name="Martin F.M."/>
        </authorList>
    </citation>
    <scope>NUCLEOTIDE SEQUENCE</scope>
    <source>
        <strain evidence="1">EC-137</strain>
    </source>
</reference>
<accession>A0ACB8QL62</accession>